<accession>A0A0P1AQY3</accession>
<evidence type="ECO:0000313" key="1">
    <source>
        <dbReference type="EMBL" id="CEG43286.1"/>
    </source>
</evidence>
<keyword evidence="2" id="KW-1185">Reference proteome</keyword>
<dbReference type="Proteomes" id="UP000054928">
    <property type="component" value="Unassembled WGS sequence"/>
</dbReference>
<proteinExistence type="predicted"/>
<organism evidence="1 2">
    <name type="scientific">Plasmopara halstedii</name>
    <name type="common">Downy mildew of sunflower</name>
    <dbReference type="NCBI Taxonomy" id="4781"/>
    <lineage>
        <taxon>Eukaryota</taxon>
        <taxon>Sar</taxon>
        <taxon>Stramenopiles</taxon>
        <taxon>Oomycota</taxon>
        <taxon>Peronosporomycetes</taxon>
        <taxon>Peronosporales</taxon>
        <taxon>Peronosporaceae</taxon>
        <taxon>Plasmopara</taxon>
    </lineage>
</organism>
<reference evidence="2" key="1">
    <citation type="submission" date="2014-09" db="EMBL/GenBank/DDBJ databases">
        <authorList>
            <person name="Sharma Rahul"/>
            <person name="Thines Marco"/>
        </authorList>
    </citation>
    <scope>NUCLEOTIDE SEQUENCE [LARGE SCALE GENOMIC DNA]</scope>
</reference>
<protein>
    <submittedName>
        <fullName evidence="1">Uncharacterized protein</fullName>
    </submittedName>
</protein>
<dbReference type="EMBL" id="CCYD01000653">
    <property type="protein sequence ID" value="CEG43286.1"/>
    <property type="molecule type" value="Genomic_DNA"/>
</dbReference>
<evidence type="ECO:0000313" key="2">
    <source>
        <dbReference type="Proteomes" id="UP000054928"/>
    </source>
</evidence>
<sequence>MIESVSQTEHFVAETSFSIVHASHDQFVTGGGCSSEASAGEIEFGTIDALPQNDTCTGRLIKGNSDI</sequence>
<name>A0A0P1AQY3_PLAHL</name>
<dbReference type="RefSeq" id="XP_024579655.1">
    <property type="nucleotide sequence ID" value="XM_024729261.1"/>
</dbReference>
<dbReference type="AlphaFoldDB" id="A0A0P1AQY3"/>
<dbReference type="GeneID" id="36408545"/>